<organism evidence="16 17">
    <name type="scientific">Streptomyces cavernicola</name>
    <dbReference type="NCBI Taxonomy" id="3043613"/>
    <lineage>
        <taxon>Bacteria</taxon>
        <taxon>Bacillati</taxon>
        <taxon>Actinomycetota</taxon>
        <taxon>Actinomycetes</taxon>
        <taxon>Kitasatosporales</taxon>
        <taxon>Streptomycetaceae</taxon>
        <taxon>Streptomyces</taxon>
    </lineage>
</organism>
<dbReference type="InterPro" id="IPR018113">
    <property type="entry name" value="PTrfase_EIIB_Cys"/>
</dbReference>
<feature type="transmembrane region" description="Helical" evidence="13">
    <location>
        <begin position="172"/>
        <end position="190"/>
    </location>
</feature>
<evidence type="ECO:0000259" key="14">
    <source>
        <dbReference type="PROSITE" id="PS51098"/>
    </source>
</evidence>
<keyword evidence="2" id="KW-0813">Transport</keyword>
<feature type="domain" description="PTS EIIB type-1" evidence="14">
    <location>
        <begin position="8"/>
        <end position="90"/>
    </location>
</feature>
<sequence length="512" mass="52451">MSTDNKNRATAAAILPLVGGAANIDSIAHCMTRLRLGLHDRRLVRDEELAALPDVMGVVEDETYQIVLGPGKVARVTPEFEQLVAAERAALSDRPVESSAPQAAPTADELAAQGAELKAAQKARNQTPVKLFLRRIANIFVPLIPALIGCGIIAGLNGLLTNLGWLPSVTPALAAIASGFMALIAVFVGFNTAKEFGGTPILGGAVAAIIVFPGVADIEAFGQQLSPGQGGVLGALGAAVLATYVERWCRKWVPEAVDVLVTPTLTVLLSGLVTIFGLMFVAGEVSTAIGTAANWLLDNTGAFAGLVLGGLFLPLVMLGLHQALIPIHTTLIEQQGYTVLLPILAMAGAGQVGCAIAVFKRLKHNHSIRTTIRSALPAGFLGVGEPLIYGVSLPLGRPFVTACVGGAAGGAFVGFFSMIGDKVGSTAIGPSGWALFPLLDGDKGLGATIAIYAGGLVVGYVVGFFATYFFGFSKQMLADLNATGQDTAAGEPRTGGAAEPSGGAPTKEPAGV</sequence>
<evidence type="ECO:0000256" key="9">
    <source>
        <dbReference type="ARBA" id="ARBA00022989"/>
    </source>
</evidence>
<dbReference type="Pfam" id="PF00367">
    <property type="entry name" value="PTS_EIIB"/>
    <property type="match status" value="1"/>
</dbReference>
<dbReference type="Proteomes" id="UP001223978">
    <property type="component" value="Unassembled WGS sequence"/>
</dbReference>
<feature type="transmembrane region" description="Helical" evidence="13">
    <location>
        <begin position="302"/>
        <end position="325"/>
    </location>
</feature>
<evidence type="ECO:0000256" key="7">
    <source>
        <dbReference type="ARBA" id="ARBA00022692"/>
    </source>
</evidence>
<comment type="subcellular location">
    <subcellularLocation>
        <location evidence="1">Cell membrane</location>
        <topology evidence="1">Multi-pass membrane protein</topology>
    </subcellularLocation>
</comment>
<feature type="transmembrane region" description="Helical" evidence="13">
    <location>
        <begin position="257"/>
        <end position="282"/>
    </location>
</feature>
<keyword evidence="8" id="KW-0418">Kinase</keyword>
<evidence type="ECO:0000313" key="17">
    <source>
        <dbReference type="Proteomes" id="UP001223978"/>
    </source>
</evidence>
<evidence type="ECO:0000256" key="10">
    <source>
        <dbReference type="ARBA" id="ARBA00023136"/>
    </source>
</evidence>
<name>A0ABT6SLQ5_9ACTN</name>
<reference evidence="16 17" key="1">
    <citation type="submission" date="2023-05" db="EMBL/GenBank/DDBJ databases">
        <title>Draft genome sequence of Streptomyces sp. B-S-A6 isolated from a cave soil in Thailand.</title>
        <authorList>
            <person name="Chamroensaksri N."/>
            <person name="Muangham S."/>
        </authorList>
    </citation>
    <scope>NUCLEOTIDE SEQUENCE [LARGE SCALE GENOMIC DNA]</scope>
    <source>
        <strain evidence="16 17">B-S-A6</strain>
    </source>
</reference>
<feature type="transmembrane region" description="Helical" evidence="13">
    <location>
        <begin position="449"/>
        <end position="470"/>
    </location>
</feature>
<dbReference type="PROSITE" id="PS01035">
    <property type="entry name" value="PTS_EIIB_TYPE_1_CYS"/>
    <property type="match status" value="1"/>
</dbReference>
<dbReference type="EMBL" id="JASCIQ010000060">
    <property type="protein sequence ID" value="MDI3409126.1"/>
    <property type="molecule type" value="Genomic_DNA"/>
</dbReference>
<evidence type="ECO:0000256" key="5">
    <source>
        <dbReference type="ARBA" id="ARBA00022679"/>
    </source>
</evidence>
<dbReference type="InterPro" id="IPR001996">
    <property type="entry name" value="PTS_IIB_1"/>
</dbReference>
<evidence type="ECO:0000259" key="15">
    <source>
        <dbReference type="PROSITE" id="PS51103"/>
    </source>
</evidence>
<keyword evidence="17" id="KW-1185">Reference proteome</keyword>
<evidence type="ECO:0000256" key="11">
    <source>
        <dbReference type="PROSITE-ProRule" id="PRU00421"/>
    </source>
</evidence>
<dbReference type="Pfam" id="PF02378">
    <property type="entry name" value="PTS_EIIC"/>
    <property type="match status" value="1"/>
</dbReference>
<dbReference type="Gene3D" id="3.30.1360.60">
    <property type="entry name" value="Glucose permease domain IIB"/>
    <property type="match status" value="1"/>
</dbReference>
<dbReference type="InterPro" id="IPR036878">
    <property type="entry name" value="Glu_permease_IIB"/>
</dbReference>
<evidence type="ECO:0000256" key="13">
    <source>
        <dbReference type="SAM" id="Phobius"/>
    </source>
</evidence>
<feature type="transmembrane region" description="Helical" evidence="13">
    <location>
        <begin position="139"/>
        <end position="160"/>
    </location>
</feature>
<evidence type="ECO:0000256" key="1">
    <source>
        <dbReference type="ARBA" id="ARBA00004651"/>
    </source>
</evidence>
<feature type="domain" description="PTS EIIC type-1" evidence="15">
    <location>
        <begin position="134"/>
        <end position="486"/>
    </location>
</feature>
<gene>
    <name evidence="16" type="ORF">QIS96_35580</name>
</gene>
<feature type="transmembrane region" description="Helical" evidence="13">
    <location>
        <begin position="197"/>
        <end position="216"/>
    </location>
</feature>
<dbReference type="PROSITE" id="PS51098">
    <property type="entry name" value="PTS_EIIB_TYPE_1"/>
    <property type="match status" value="1"/>
</dbReference>
<keyword evidence="4" id="KW-0762">Sugar transport</keyword>
<feature type="transmembrane region" description="Helical" evidence="13">
    <location>
        <begin position="337"/>
        <end position="359"/>
    </location>
</feature>
<dbReference type="PANTHER" id="PTHR30175:SF3">
    <property type="entry name" value="PTS SYSTEM N-ACETYLMURAMIC ACID-SPECIFIC EIIBC COMPONENT"/>
    <property type="match status" value="1"/>
</dbReference>
<keyword evidence="7 13" id="KW-0812">Transmembrane</keyword>
<dbReference type="PANTHER" id="PTHR30175">
    <property type="entry name" value="PHOSPHOTRANSFERASE SYSTEM TRANSPORT PROTEIN"/>
    <property type="match status" value="1"/>
</dbReference>
<feature type="transmembrane region" description="Helical" evidence="13">
    <location>
        <begin position="399"/>
        <end position="419"/>
    </location>
</feature>
<feature type="transmembrane region" description="Helical" evidence="13">
    <location>
        <begin position="228"/>
        <end position="245"/>
    </location>
</feature>
<accession>A0ABT6SLQ5</accession>
<dbReference type="InterPro" id="IPR003352">
    <property type="entry name" value="PTS_EIIC"/>
</dbReference>
<evidence type="ECO:0000256" key="2">
    <source>
        <dbReference type="ARBA" id="ARBA00022448"/>
    </source>
</evidence>
<evidence type="ECO:0000256" key="12">
    <source>
        <dbReference type="SAM" id="MobiDB-lite"/>
    </source>
</evidence>
<protein>
    <submittedName>
        <fullName evidence="16">PTS transporter subunit EIIC</fullName>
    </submittedName>
</protein>
<evidence type="ECO:0000256" key="6">
    <source>
        <dbReference type="ARBA" id="ARBA00022683"/>
    </source>
</evidence>
<evidence type="ECO:0000256" key="4">
    <source>
        <dbReference type="ARBA" id="ARBA00022597"/>
    </source>
</evidence>
<dbReference type="RefSeq" id="WP_282546995.1">
    <property type="nucleotide sequence ID" value="NZ_JASCIQ010000060.1"/>
</dbReference>
<dbReference type="InterPro" id="IPR013013">
    <property type="entry name" value="PTS_EIIC_1"/>
</dbReference>
<dbReference type="InterPro" id="IPR050558">
    <property type="entry name" value="PTS_Sugar-Specific_Components"/>
</dbReference>
<dbReference type="PROSITE" id="PS51103">
    <property type="entry name" value="PTS_EIIC_TYPE_1"/>
    <property type="match status" value="1"/>
</dbReference>
<dbReference type="CDD" id="cd00212">
    <property type="entry name" value="PTS_IIB_glc"/>
    <property type="match status" value="1"/>
</dbReference>
<feature type="transmembrane region" description="Helical" evidence="13">
    <location>
        <begin position="371"/>
        <end position="392"/>
    </location>
</feature>
<evidence type="ECO:0000256" key="3">
    <source>
        <dbReference type="ARBA" id="ARBA00022475"/>
    </source>
</evidence>
<proteinExistence type="predicted"/>
<keyword evidence="3" id="KW-1003">Cell membrane</keyword>
<keyword evidence="10 13" id="KW-0472">Membrane</keyword>
<evidence type="ECO:0000313" key="16">
    <source>
        <dbReference type="EMBL" id="MDI3409126.1"/>
    </source>
</evidence>
<evidence type="ECO:0000256" key="8">
    <source>
        <dbReference type="ARBA" id="ARBA00022777"/>
    </source>
</evidence>
<comment type="caution">
    <text evidence="16">The sequence shown here is derived from an EMBL/GenBank/DDBJ whole genome shotgun (WGS) entry which is preliminary data.</text>
</comment>
<keyword evidence="5" id="KW-0808">Transferase</keyword>
<feature type="region of interest" description="Disordered" evidence="12">
    <location>
        <begin position="485"/>
        <end position="512"/>
    </location>
</feature>
<feature type="active site" description="Phosphocysteine intermediate; for EIIB activity" evidence="11">
    <location>
        <position position="30"/>
    </location>
</feature>
<dbReference type="SUPFAM" id="SSF55604">
    <property type="entry name" value="Glucose permease domain IIB"/>
    <property type="match status" value="1"/>
</dbReference>
<keyword evidence="9 13" id="KW-1133">Transmembrane helix</keyword>
<keyword evidence="6" id="KW-0598">Phosphotransferase system</keyword>